<reference evidence="7" key="1">
    <citation type="submission" date="2016-02" db="EMBL/GenBank/DDBJ databases">
        <title>Draft genome sequence of Microdochium bolleyi, a fungal endophyte of beachgrass.</title>
        <authorList>
            <consortium name="DOE Joint Genome Institute"/>
            <person name="David A.S."/>
            <person name="May G."/>
            <person name="Haridas S."/>
            <person name="Lim J."/>
            <person name="Wang M."/>
            <person name="Labutti K."/>
            <person name="Lipzen A."/>
            <person name="Barry K."/>
            <person name="Grigoriev I.V."/>
        </authorList>
    </citation>
    <scope>NUCLEOTIDE SEQUENCE [LARGE SCALE GENOMIC DNA]</scope>
    <source>
        <strain evidence="7">J235TASD1</strain>
    </source>
</reference>
<dbReference type="OrthoDB" id="3636394at2759"/>
<name>A0A136IUN8_9PEZI</name>
<proteinExistence type="predicted"/>
<organism evidence="6 7">
    <name type="scientific">Microdochium bolleyi</name>
    <dbReference type="NCBI Taxonomy" id="196109"/>
    <lineage>
        <taxon>Eukaryota</taxon>
        <taxon>Fungi</taxon>
        <taxon>Dikarya</taxon>
        <taxon>Ascomycota</taxon>
        <taxon>Pezizomycotina</taxon>
        <taxon>Sordariomycetes</taxon>
        <taxon>Xylariomycetidae</taxon>
        <taxon>Xylariales</taxon>
        <taxon>Microdochiaceae</taxon>
        <taxon>Microdochium</taxon>
    </lineage>
</organism>
<accession>A0A136IUN8</accession>
<keyword evidence="3" id="KW-0576">Peroxisome</keyword>
<dbReference type="PANTHER" id="PTHR12652">
    <property type="entry name" value="PEROXISOMAL BIOGENESIS FACTOR 11"/>
    <property type="match status" value="1"/>
</dbReference>
<protein>
    <submittedName>
        <fullName evidence="6">Peroxisomal biogenesis factor 11</fullName>
    </submittedName>
</protein>
<keyword evidence="7" id="KW-1185">Reference proteome</keyword>
<dbReference type="PANTHER" id="PTHR12652:SF23">
    <property type="entry name" value="MICROBODY (PEROXISOME) PROLIFERATION PROTEIN PEROXIN 11B (EUROFUNG)"/>
    <property type="match status" value="1"/>
</dbReference>
<evidence type="ECO:0000313" key="7">
    <source>
        <dbReference type="Proteomes" id="UP000070501"/>
    </source>
</evidence>
<dbReference type="GO" id="GO:0005778">
    <property type="term" value="C:peroxisomal membrane"/>
    <property type="evidence" value="ECO:0007669"/>
    <property type="project" value="UniProtKB-SubCell"/>
</dbReference>
<keyword evidence="1" id="KW-0962">Peroxisome biogenesis</keyword>
<dbReference type="AlphaFoldDB" id="A0A136IUN8"/>
<dbReference type="InterPro" id="IPR008733">
    <property type="entry name" value="PEX11"/>
</dbReference>
<dbReference type="EMBL" id="KQ964258">
    <property type="protein sequence ID" value="KXJ88526.1"/>
    <property type="molecule type" value="Genomic_DNA"/>
</dbReference>
<evidence type="ECO:0000256" key="5">
    <source>
        <dbReference type="SAM" id="MobiDB-lite"/>
    </source>
</evidence>
<dbReference type="Pfam" id="PF05648">
    <property type="entry name" value="PEX11"/>
    <property type="match status" value="1"/>
</dbReference>
<dbReference type="GO" id="GO:0016559">
    <property type="term" value="P:peroxisome fission"/>
    <property type="evidence" value="ECO:0007669"/>
    <property type="project" value="InterPro"/>
</dbReference>
<evidence type="ECO:0000256" key="4">
    <source>
        <dbReference type="ARBA" id="ARBA00046271"/>
    </source>
</evidence>
<feature type="region of interest" description="Disordered" evidence="5">
    <location>
        <begin position="202"/>
        <end position="221"/>
    </location>
</feature>
<evidence type="ECO:0000256" key="3">
    <source>
        <dbReference type="ARBA" id="ARBA00023140"/>
    </source>
</evidence>
<gene>
    <name evidence="6" type="ORF">Micbo1qcDRAFT_197313</name>
</gene>
<feature type="compositionally biased region" description="Basic and acidic residues" evidence="5">
    <location>
        <begin position="205"/>
        <end position="215"/>
    </location>
</feature>
<dbReference type="Proteomes" id="UP000070501">
    <property type="component" value="Unassembled WGS sequence"/>
</dbReference>
<evidence type="ECO:0000256" key="1">
    <source>
        <dbReference type="ARBA" id="ARBA00022593"/>
    </source>
</evidence>
<comment type="subcellular location">
    <subcellularLocation>
        <location evidence="4">Peroxisome membrane</location>
    </subcellularLocation>
</comment>
<evidence type="ECO:0000256" key="2">
    <source>
        <dbReference type="ARBA" id="ARBA00023136"/>
    </source>
</evidence>
<keyword evidence="2" id="KW-0472">Membrane</keyword>
<evidence type="ECO:0000313" key="6">
    <source>
        <dbReference type="EMBL" id="KXJ88526.1"/>
    </source>
</evidence>
<sequence length="301" mass="33143">MARTLDQFIAFTTDTVGIERILRLVQALAQVFATCALPFELLLTAIAAHTGRKASPELTLAILIAVKQRFNLARRFFRVFRFVESFRAAQKLYARASSTVGQQKQKDSSTGNTNNIGADVWLDIFGHTFNGMYLLLEATTIIDVLDIDGLSVWDAPTRATISVEAQRFWLFALVCGMLSGLWKMFCIMAYAPVPQQQAITNNKSGADEKKEKEGEQDPAALLKEEQARLRQGVQDREAHRSEERARIYKLGRGAVANAFDIAIPGAVVGWLDLSEGAVGSAMVVSTVLTGLAVWERCGEKA</sequence>
<dbReference type="InParanoid" id="A0A136IUN8"/>